<feature type="domain" description="FtsK" evidence="5">
    <location>
        <begin position="201"/>
        <end position="384"/>
    </location>
</feature>
<evidence type="ECO:0000256" key="1">
    <source>
        <dbReference type="ARBA" id="ARBA00022741"/>
    </source>
</evidence>
<keyword evidence="4" id="KW-0812">Transmembrane</keyword>
<proteinExistence type="predicted"/>
<dbReference type="GO" id="GO:0003677">
    <property type="term" value="F:DNA binding"/>
    <property type="evidence" value="ECO:0007669"/>
    <property type="project" value="InterPro"/>
</dbReference>
<keyword evidence="4" id="KW-1133">Transmembrane helix</keyword>
<name>A0A7T6Z1T9_9BACI</name>
<feature type="binding site" evidence="3">
    <location>
        <begin position="218"/>
        <end position="225"/>
    </location>
    <ligand>
        <name>ATP</name>
        <dbReference type="ChEBI" id="CHEBI:30616"/>
    </ligand>
</feature>
<dbReference type="PANTHER" id="PTHR22683:SF47">
    <property type="entry name" value="FTSK DOMAIN-CONTAINING PROTEIN YDCQ"/>
    <property type="match status" value="1"/>
</dbReference>
<keyword evidence="4" id="KW-0472">Membrane</keyword>
<gene>
    <name evidence="6" type="ORF">HUG15_07190</name>
</gene>
<dbReference type="InterPro" id="IPR002543">
    <property type="entry name" value="FtsK_dom"/>
</dbReference>
<evidence type="ECO:0000256" key="4">
    <source>
        <dbReference type="SAM" id="Phobius"/>
    </source>
</evidence>
<keyword evidence="7" id="KW-1185">Reference proteome</keyword>
<accession>A0A7T6Z1T9</accession>
<dbReference type="CDD" id="cd01127">
    <property type="entry name" value="TrwB_TraG_TraD_VirD4"/>
    <property type="match status" value="1"/>
</dbReference>
<dbReference type="Gene3D" id="3.40.50.300">
    <property type="entry name" value="P-loop containing nucleotide triphosphate hydrolases"/>
    <property type="match status" value="1"/>
</dbReference>
<dbReference type="PANTHER" id="PTHR22683">
    <property type="entry name" value="SPORULATION PROTEIN RELATED"/>
    <property type="match status" value="1"/>
</dbReference>
<dbReference type="KEGG" id="scia:HUG15_07190"/>
<sequence>MRHAVLRTGLLFFGLFFFLTLGIYFRDPMMNGRQWLELSTYQAIRDWDWLGISMGFFLAMVVGVLAVGLSYVIFYDGYKRLSHKQKLARMFISNGMMETASMDKKIQWKPRKKQKTKVTYFPKAYYRVKDNYIHIKIAMDMTKHQKQYLNLGEDIENGFYADTGERELEDGYISYRFLYDVSRNRISIHDVKAENGSLKLMKHIEWAYDSLPHMLIAGGTGGGKTYFILTMIDSLIKSGAVVYILDPKRSDLADLAAVMPKGTVLYTPSAMMKVLRESVDAMMKRSEEMKKMPTYQTGGNYADVGLPPVFIVFDEYVAFMESLDRMEQMKALEYMKQVIMLGRQMGYFLILAAQRPDAKYLADGIRDQFNFRVALGRMSEAGYGMMFGDTDKRFIFKNIKGRGYADTGTSVISEFYTPLVPKDYDFLEEIGTSAPGMERALAAVAASGSDSERNEGAPGGA</sequence>
<dbReference type="GO" id="GO:0005524">
    <property type="term" value="F:ATP binding"/>
    <property type="evidence" value="ECO:0007669"/>
    <property type="project" value="UniProtKB-UniRule"/>
</dbReference>
<dbReference type="AlphaFoldDB" id="A0A7T6Z1T9"/>
<evidence type="ECO:0000256" key="2">
    <source>
        <dbReference type="ARBA" id="ARBA00022840"/>
    </source>
</evidence>
<reference evidence="6 7" key="1">
    <citation type="submission" date="2020-06" db="EMBL/GenBank/DDBJ databases">
        <title>Genomic analysis of Salicibibacter sp. NKC5-3.</title>
        <authorList>
            <person name="Oh Y.J."/>
        </authorList>
    </citation>
    <scope>NUCLEOTIDE SEQUENCE [LARGE SCALE GENOMIC DNA]</scope>
    <source>
        <strain evidence="6 7">NKC5-3</strain>
    </source>
</reference>
<protein>
    <submittedName>
        <fullName evidence="6">DNA translocase FtsK</fullName>
    </submittedName>
</protein>
<dbReference type="SUPFAM" id="SSF52540">
    <property type="entry name" value="P-loop containing nucleoside triphosphate hydrolases"/>
    <property type="match status" value="1"/>
</dbReference>
<evidence type="ECO:0000313" key="6">
    <source>
        <dbReference type="EMBL" id="QQK75391.1"/>
    </source>
</evidence>
<evidence type="ECO:0000259" key="5">
    <source>
        <dbReference type="PROSITE" id="PS50901"/>
    </source>
</evidence>
<keyword evidence="2 3" id="KW-0067">ATP-binding</keyword>
<dbReference type="InterPro" id="IPR050206">
    <property type="entry name" value="FtsK/SpoIIIE/SftA"/>
</dbReference>
<feature type="transmembrane region" description="Helical" evidence="4">
    <location>
        <begin position="49"/>
        <end position="74"/>
    </location>
</feature>
<dbReference type="EMBL" id="CP054705">
    <property type="protein sequence ID" value="QQK75391.1"/>
    <property type="molecule type" value="Genomic_DNA"/>
</dbReference>
<evidence type="ECO:0000313" key="7">
    <source>
        <dbReference type="Proteomes" id="UP000595823"/>
    </source>
</evidence>
<dbReference type="InterPro" id="IPR027417">
    <property type="entry name" value="P-loop_NTPase"/>
</dbReference>
<dbReference type="Pfam" id="PF01580">
    <property type="entry name" value="FtsK_SpoIIIE"/>
    <property type="match status" value="1"/>
</dbReference>
<dbReference type="PROSITE" id="PS50901">
    <property type="entry name" value="FTSK"/>
    <property type="match status" value="1"/>
</dbReference>
<dbReference type="Proteomes" id="UP000595823">
    <property type="component" value="Chromosome"/>
</dbReference>
<evidence type="ECO:0000256" key="3">
    <source>
        <dbReference type="PROSITE-ProRule" id="PRU00289"/>
    </source>
</evidence>
<keyword evidence="1 3" id="KW-0547">Nucleotide-binding</keyword>
<organism evidence="6 7">
    <name type="scientific">Salicibibacter cibarius</name>
    <dbReference type="NCBI Taxonomy" id="2743000"/>
    <lineage>
        <taxon>Bacteria</taxon>
        <taxon>Bacillati</taxon>
        <taxon>Bacillota</taxon>
        <taxon>Bacilli</taxon>
        <taxon>Bacillales</taxon>
        <taxon>Bacillaceae</taxon>
        <taxon>Salicibibacter</taxon>
    </lineage>
</organism>